<organism evidence="1 2">
    <name type="scientific">Terrabacter tumescens</name>
    <dbReference type="NCBI Taxonomy" id="60443"/>
    <lineage>
        <taxon>Bacteria</taxon>
        <taxon>Bacillati</taxon>
        <taxon>Actinomycetota</taxon>
        <taxon>Actinomycetes</taxon>
        <taxon>Micrococcales</taxon>
        <taxon>Intrasporangiaceae</taxon>
        <taxon>Terrabacter</taxon>
    </lineage>
</organism>
<accession>A0ABQ2IG54</accession>
<keyword evidence="2" id="KW-1185">Reference proteome</keyword>
<sequence>MTPTDPALPSPASGVTNVRQAVTCFIDVGPVPAQALVQVPGLGARNSGCPRLVVWLSHGLRRPGTAGQERLKKGLLCSK</sequence>
<dbReference type="EMBL" id="BMNZ01000009">
    <property type="protein sequence ID" value="GGN07997.1"/>
    <property type="molecule type" value="Genomic_DNA"/>
</dbReference>
<dbReference type="Proteomes" id="UP000623461">
    <property type="component" value="Unassembled WGS sequence"/>
</dbReference>
<gene>
    <name evidence="1" type="ORF">GCM10009721_39600</name>
</gene>
<reference evidence="2" key="1">
    <citation type="journal article" date="2019" name="Int. J. Syst. Evol. Microbiol.">
        <title>The Global Catalogue of Microorganisms (GCM) 10K type strain sequencing project: providing services to taxonomists for standard genome sequencing and annotation.</title>
        <authorList>
            <consortium name="The Broad Institute Genomics Platform"/>
            <consortium name="The Broad Institute Genome Sequencing Center for Infectious Disease"/>
            <person name="Wu L."/>
            <person name="Ma J."/>
        </authorList>
    </citation>
    <scope>NUCLEOTIDE SEQUENCE [LARGE SCALE GENOMIC DNA]</scope>
    <source>
        <strain evidence="2">JCM 1365</strain>
    </source>
</reference>
<evidence type="ECO:0000313" key="2">
    <source>
        <dbReference type="Proteomes" id="UP000623461"/>
    </source>
</evidence>
<protein>
    <submittedName>
        <fullName evidence="1">Uncharacterized protein</fullName>
    </submittedName>
</protein>
<comment type="caution">
    <text evidence="1">The sequence shown here is derived from an EMBL/GenBank/DDBJ whole genome shotgun (WGS) entry which is preliminary data.</text>
</comment>
<name>A0ABQ2IG54_9MICO</name>
<evidence type="ECO:0000313" key="1">
    <source>
        <dbReference type="EMBL" id="GGN07997.1"/>
    </source>
</evidence>
<proteinExistence type="predicted"/>